<dbReference type="NCBIfam" id="TIGR01665">
    <property type="entry name" value="put_anti_recept"/>
    <property type="match status" value="1"/>
</dbReference>
<organism evidence="3 4">
    <name type="scientific">Ruminiclostridium papyrosolvens C7</name>
    <dbReference type="NCBI Taxonomy" id="1330534"/>
    <lineage>
        <taxon>Bacteria</taxon>
        <taxon>Bacillati</taxon>
        <taxon>Bacillota</taxon>
        <taxon>Clostridia</taxon>
        <taxon>Eubacteriales</taxon>
        <taxon>Oscillospiraceae</taxon>
        <taxon>Ruminiclostridium</taxon>
    </lineage>
</organism>
<reference evidence="3 4" key="1">
    <citation type="journal article" date="2013" name="Genome Announc.">
        <title>Draft Genome Sequence of the Cellulolytic Bacterium Clostridium papyrosolvens C7 (ATCC 700395).</title>
        <authorList>
            <person name="Zepeda V."/>
            <person name="Dassa B."/>
            <person name="Borovok I."/>
            <person name="Lamed R."/>
            <person name="Bayer E.A."/>
            <person name="Cate J.H."/>
        </authorList>
    </citation>
    <scope>NUCLEOTIDE SEQUENCE [LARGE SCALE GENOMIC DNA]</scope>
    <source>
        <strain evidence="3 4">C7</strain>
    </source>
</reference>
<evidence type="ECO:0000313" key="3">
    <source>
        <dbReference type="EMBL" id="EPR12359.1"/>
    </source>
</evidence>
<dbReference type="Proteomes" id="UP000016860">
    <property type="component" value="Unassembled WGS sequence"/>
</dbReference>
<protein>
    <recommendedName>
        <fullName evidence="5">Prophage tail endopeptidase domain-containing protein</fullName>
    </recommendedName>
</protein>
<name>U4R2K0_9FIRM</name>
<dbReference type="AlphaFoldDB" id="U4R2K0"/>
<dbReference type="PATRIC" id="fig|1330534.3.peg.1719"/>
<proteinExistence type="predicted"/>
<sequence>MLKVYDKNEINFSGNGLAVLKEAQNVCVTREINGEYSLNFDMPGDNEKWKYLQQRNKIICEGQQFRIYKKIREKNGILKQSVECLHVIYDASQKLIPDFPDQIGYTPRGIMLTAFTGTAFHIMTDEEVSALGMSWVTDKTDIFRCSKETPLSIAKKVIENIGKGELYIDNYNIALVHRIGKDTGLHFTLSNNLQSLSDVEDGNGIVTRLYATGKNGMPLPSTVAPKGYLDSTEGIALYGVIEGFKEYDTEDPTELYQKALWEYSPENPERIDRVSVTYGLKFIELYKLYGNNFKVNIGDSVKIKSNVLEIESVQRFTKYTKYPYSPQQSTVILGKPPKTLNDAAVAGLNASQKLNNVTNQAGEVKAAWLENLIGNIQQVVYSGLKKELSIHRTGDLWEFGNNSAITIVDGVLAIANKRKSDGSWDFRTFGDGNGFVADLITVGILKGVEIQQISDVGSLLLSMYKDTNGGKISIYDNEGNLNIKMGVEGSGGQNVGGTLVLYNDSLAKPRVALGTRGLYDSGIMVLYGANNIGNVYIAADQGGPCIFLYDNNGQLKSTFTSNSGTIGGKNIATTDYVDNAIAQHIANSHNT</sequence>
<dbReference type="Pfam" id="PF06605">
    <property type="entry name" value="Prophage_tail"/>
    <property type="match status" value="1"/>
</dbReference>
<dbReference type="InterPro" id="IPR010572">
    <property type="entry name" value="Tail_dom"/>
</dbReference>
<evidence type="ECO:0000259" key="2">
    <source>
        <dbReference type="Pfam" id="PF18994"/>
    </source>
</evidence>
<accession>U4R2K0</accession>
<gene>
    <name evidence="3" type="ORF">L323_08645</name>
</gene>
<dbReference type="STRING" id="1330534.L323_08645"/>
<evidence type="ECO:0008006" key="5">
    <source>
        <dbReference type="Google" id="ProtNLM"/>
    </source>
</evidence>
<dbReference type="Pfam" id="PF18994">
    <property type="entry name" value="Prophage_tailD1"/>
    <property type="match status" value="1"/>
</dbReference>
<feature type="domain" description="Tail spike" evidence="1">
    <location>
        <begin position="163"/>
        <end position="343"/>
    </location>
</feature>
<evidence type="ECO:0000259" key="1">
    <source>
        <dbReference type="Pfam" id="PF06605"/>
    </source>
</evidence>
<feature type="domain" description="Prophage endopeptidase tail N-terminal" evidence="2">
    <location>
        <begin position="4"/>
        <end position="86"/>
    </location>
</feature>
<dbReference type="InterPro" id="IPR007119">
    <property type="entry name" value="Phage_tail_spike_N"/>
</dbReference>
<dbReference type="EMBL" id="ATAY01000028">
    <property type="protein sequence ID" value="EPR12359.1"/>
    <property type="molecule type" value="Genomic_DNA"/>
</dbReference>
<comment type="caution">
    <text evidence="3">The sequence shown here is derived from an EMBL/GenBank/DDBJ whole genome shotgun (WGS) entry which is preliminary data.</text>
</comment>
<dbReference type="InterPro" id="IPR044051">
    <property type="entry name" value="Prophage_tail_N"/>
</dbReference>
<dbReference type="RefSeq" id="WP_020815274.1">
    <property type="nucleotide sequence ID" value="NZ_ATAY01000028.1"/>
</dbReference>
<dbReference type="OrthoDB" id="4387735at2"/>
<evidence type="ECO:0000313" key="4">
    <source>
        <dbReference type="Proteomes" id="UP000016860"/>
    </source>
</evidence>